<dbReference type="Pfam" id="PF26111">
    <property type="entry name" value="Ig_Mok13"/>
    <property type="match status" value="1"/>
</dbReference>
<dbReference type="SMART" id="SM00642">
    <property type="entry name" value="Aamy"/>
    <property type="match status" value="1"/>
</dbReference>
<feature type="transmembrane region" description="Helical" evidence="8">
    <location>
        <begin position="2344"/>
        <end position="2364"/>
    </location>
</feature>
<feature type="compositionally biased region" description="Polar residues" evidence="7">
    <location>
        <begin position="1719"/>
        <end position="1747"/>
    </location>
</feature>
<dbReference type="PANTHER" id="PTHR47182:SF2">
    <property type="entry name" value="CELL WALL ALPHA-1,3-GLUCAN SYNTHASE AGS1"/>
    <property type="match status" value="1"/>
</dbReference>
<feature type="transmembrane region" description="Helical" evidence="8">
    <location>
        <begin position="2114"/>
        <end position="2136"/>
    </location>
</feature>
<protein>
    <recommendedName>
        <fullName evidence="2">alpha-1,3-glucan synthase</fullName>
        <ecNumber evidence="2">2.4.1.183</ecNumber>
    </recommendedName>
</protein>
<evidence type="ECO:0000256" key="4">
    <source>
        <dbReference type="ARBA" id="ARBA00022679"/>
    </source>
</evidence>
<gene>
    <name evidence="11" type="ORF">FJTKL_08708</name>
</gene>
<keyword evidence="4" id="KW-0808">Transferase</keyword>
<feature type="transmembrane region" description="Helical" evidence="8">
    <location>
        <begin position="2302"/>
        <end position="2320"/>
    </location>
</feature>
<keyword evidence="8" id="KW-0812">Transmembrane</keyword>
<evidence type="ECO:0000256" key="8">
    <source>
        <dbReference type="SAM" id="Phobius"/>
    </source>
</evidence>
<comment type="caution">
    <text evidence="11">The sequence shown here is derived from an EMBL/GenBank/DDBJ whole genome shotgun (WGS) entry which is preliminary data.</text>
</comment>
<dbReference type="Gene3D" id="3.20.20.80">
    <property type="entry name" value="Glycosidases"/>
    <property type="match status" value="1"/>
</dbReference>
<dbReference type="InterPro" id="IPR013534">
    <property type="entry name" value="Starch_synth_cat_dom"/>
</dbReference>
<feature type="compositionally biased region" description="Polar residues" evidence="7">
    <location>
        <begin position="1796"/>
        <end position="1807"/>
    </location>
</feature>
<dbReference type="Pfam" id="PF00128">
    <property type="entry name" value="Alpha-amylase"/>
    <property type="match status" value="1"/>
</dbReference>
<feature type="transmembrane region" description="Helical" evidence="8">
    <location>
        <begin position="2195"/>
        <end position="2220"/>
    </location>
</feature>
<dbReference type="InterPro" id="IPR058657">
    <property type="entry name" value="Mok11-13/Ags1-like_Ig"/>
</dbReference>
<feature type="transmembrane region" description="Helical" evidence="8">
    <location>
        <begin position="2075"/>
        <end position="2094"/>
    </location>
</feature>
<dbReference type="Pfam" id="PF08323">
    <property type="entry name" value="Glyco_transf_5"/>
    <property type="match status" value="1"/>
</dbReference>
<feature type="domain" description="Glycosyl hydrolase family 13 catalytic" evidence="10">
    <location>
        <begin position="70"/>
        <end position="515"/>
    </location>
</feature>
<evidence type="ECO:0000259" key="10">
    <source>
        <dbReference type="SMART" id="SM00642"/>
    </source>
</evidence>
<evidence type="ECO:0000256" key="2">
    <source>
        <dbReference type="ARBA" id="ARBA00012688"/>
    </source>
</evidence>
<dbReference type="InterPro" id="IPR058655">
    <property type="entry name" value="Mok11-14/Ags1-like"/>
</dbReference>
<feature type="compositionally biased region" description="Polar residues" evidence="7">
    <location>
        <begin position="1691"/>
        <end position="1706"/>
    </location>
</feature>
<keyword evidence="3" id="KW-0328">Glycosyltransferase</keyword>
<evidence type="ECO:0000256" key="3">
    <source>
        <dbReference type="ARBA" id="ARBA00022676"/>
    </source>
</evidence>
<dbReference type="Pfam" id="PF26108">
    <property type="entry name" value="GH_Mok13"/>
    <property type="match status" value="1"/>
</dbReference>
<feature type="transmembrane region" description="Helical" evidence="8">
    <location>
        <begin position="1982"/>
        <end position="2000"/>
    </location>
</feature>
<evidence type="ECO:0000256" key="5">
    <source>
        <dbReference type="ARBA" id="ARBA00023316"/>
    </source>
</evidence>
<comment type="catalytic activity">
    <reaction evidence="6">
        <text>[(1-&gt;3)-alpha-D-glucosyl](n) + UDP-alpha-D-glucose = [(1-&gt;3)-alpha-D-glucosyl](n+1) + UDP + H(+)</text>
        <dbReference type="Rhea" id="RHEA:19749"/>
        <dbReference type="Rhea" id="RHEA-COMP:11150"/>
        <dbReference type="Rhea" id="RHEA-COMP:11151"/>
        <dbReference type="ChEBI" id="CHEBI:15378"/>
        <dbReference type="ChEBI" id="CHEBI:28100"/>
        <dbReference type="ChEBI" id="CHEBI:58223"/>
        <dbReference type="ChEBI" id="CHEBI:58885"/>
        <dbReference type="EC" id="2.4.1.183"/>
    </reaction>
</comment>
<feature type="transmembrane region" description="Helical" evidence="8">
    <location>
        <begin position="1949"/>
        <end position="1970"/>
    </location>
</feature>
<dbReference type="Pfam" id="PF26127">
    <property type="entry name" value="12TM_Mok13"/>
    <property type="match status" value="1"/>
</dbReference>
<dbReference type="InterPro" id="IPR058656">
    <property type="entry name" value="Mok11-13/Ags1-like_GH"/>
</dbReference>
<organism evidence="11 12">
    <name type="scientific">Diaporthe vaccinii</name>
    <dbReference type="NCBI Taxonomy" id="105482"/>
    <lineage>
        <taxon>Eukaryota</taxon>
        <taxon>Fungi</taxon>
        <taxon>Dikarya</taxon>
        <taxon>Ascomycota</taxon>
        <taxon>Pezizomycotina</taxon>
        <taxon>Sordariomycetes</taxon>
        <taxon>Sordariomycetidae</taxon>
        <taxon>Diaporthales</taxon>
        <taxon>Diaporthaceae</taxon>
        <taxon>Diaporthe</taxon>
        <taxon>Diaporthe eres species complex</taxon>
    </lineage>
</organism>
<dbReference type="Gene3D" id="3.40.50.2000">
    <property type="entry name" value="Glycogen Phosphorylase B"/>
    <property type="match status" value="2"/>
</dbReference>
<proteinExistence type="inferred from homology"/>
<sequence>MVSIMGRSIFSCFTFTLWLVGTVAFPYEASLADWNLNQNPEAGHPLDYWGEWEDHTYTPSPDNWRMPTYTLALDRFSNGDPSNDDANGTQFEHDWMANQLRFGGDIRGVIDNLDYVHGMGVKTIYLMGSPFINLPWTADSYSPLDLTLLDQHHGRIQDWRELIDAIHERGMYVLLDNTMATLGDLVGFKGSLNKTAAFQWGEYEYEWKYDRRYVDFEPGNDIVNCTYPRMWDDDGWQITINQTTCRDSEFDQYGDSANTGHVIVYENQLAKYGSVQDRLRDWRSDVLEKIKHFSCIQIAMLDIDGFRMDKALQSTVDALAEFSDYQRQCAKRYGKENFYIIGEVVGTAAQSSVYTGRGKQPNHYATNSTAAALSTNTTDTGNVIRDVGMSALDGTAFSYIVYGGMTRFLGLDGYTGLDGTDFVEFWNQMLVQNDFVNANTGKFDPRAVIGMTSQDVFRWPAIKNGTQRQLLGQFITILEIPGTPALYWGEEQSLYLLDSTSSDFLYGRQPMSSSPGWQLHGCYHVGDDTYYGEFPDGPARTGCHDDAVSLDHKDPSHPTRNVIKRMFEMRQQYPVLNDGYMLKTLSNQTNDVYLPGSADVPSTFGVWSVWRYQLEGAQDLEPPDADGNQGVWLVYSNLNRSEEFTFDCQDEADALVSPFAVGTTVKNLFYPYDEHVLQNSSAIVDGLTGLRGCLSNLSMESWGYRAYVPKASFVDPAPTITRVVPSHDERLTATVELGEKQTVPIEVYFSQIMDCDSVIGALSVNSTSSDGTLARISNSTIACVSLDAAEGAQYVGQPAGLWKITADLEDVSHGIHSLTIANASTADGTYTNAIDRFMFRIGASDNPVVFPQTGNYSCTLLHRDESTSQLYVSQRAAGADKFRYSTTWGSSWSKWLDYTSENVTLEDQAWSGTSRQAWDGEHVVVQYWSRLASSSDHVQHGDLVQGDQASHKPRRWPHAFILGSWNEWGYDDGLVNNMRLTHPTTDDGNSTGSNWAFDLEAEWPTQIQVNVWGMNPNGLPDKTAQFGDVDGDNVLDWLKPDTLADNVINITKGPGMPYVGWRLLVNDGTWNYRVVPTGSGWYQLALSILLGVVPLLCACLALWTFKRSYYQVKFNQIGVNTSAGFWKDTASKLKRPDHREMAQEKSTAPVPAAPTSTAATTTALAEASQAPRRTTLIATMEYEIEDWDIKIKIGGLGKMASLMGSSALAHQNLIWVVPCVGGIDYPVDTVGDPMVVTINKTRYIVNVQYHQVRNITFVLLDAPVFRAQTKADPYPARMDDIESAIYYSAWNACIAETLRRFPIDLYHINDYHGTLAPLYLLPKTVPVALSLHNAEFQGMWSLRTKGEMDEITEVFNLPKETVKTYVQFDKVFNMLYAAASYLRQFQGGFGAVGVSKKYGARAYKRYPIFWGLHEIGSLPNPDPDDMADWNAGMAKEIGSMDVAVDEEAEEKRGELRVQAQRWAGLEENPNAQLFVFVGRWSLQKGIDLIADVFPAILDKHKDVQLICLGPTIDNHGKFAALKLQKTMERYPGRVYSKPEFVSIPPYVFSGAEFALMPSRDEPFGLVAVEFGRKGALCVGSRVGGLGQMPGWWFTIESTETKHLLRQFKSTIKSALASSEETRRLMRARSLVQRFPVMQWVQDLDILQTRSIEAHNSVRRGSTFNLLLPGTRSSSVTSLALDPPQPAPTLPNSPTISTPQTAASTAFPSRVGSRAPSPTRGFSSARRTLTHSPSMLSISTASEPNSGAVTPRTPTATFAPRNKSQSALGKLLSKRLDALAELDRTQSQMEANEFPNEGQNSNRSSSGNEADESLTHSFPTANQSVLTLDTVVGGRSDFKLQNVEPFFNDPKGEYYSSFSKLIDSHKGNLSADKLCVEDYIRSSEKNWFARFHDAKLGKTPKPVVNVSSRSTSAASSRDDGSIQVNEFNLSPDYKPPTGLRKLMLAKIGDWPVYAFLLALGQIIAANSYQITLLTGQNGQSAEQVYITSGIYLCGSIFWWIFFRTVKLYISLSLAFVFYGAAFLILGLIPFATSSLDIVALQYTATGLYAVGSASGFLFFTQNFLTEGGNPVRSWMFRACTIQGTQQIYIAALWYWGSYAAKLRNSGYTLISSSSRTVTCVTLPIAVCLWAVALVLFAGLPDAYRSKPGYVSAFYRSVLRRRIVVWFLVVAAIQNYFLSAPYGRSWSYLWSSAVAPAWSIAVLAVFFFVGVWAAILAAMAYLSNEHSWALPLFAIGLGAPRWAQLLWGTSGVGLYLPWVGSDLAGALLGRSLWLWLGVLDALQGVGFGMILLQTLGRFHVSWTVFGAQVVGSIGTIAARASAPDKMGPGSVFPNLAMNLWEGLNNVWFWVPLLLQLLVCVGFFVFFRKEQLFKP</sequence>
<dbReference type="Pfam" id="PF26114">
    <property type="entry name" value="Ig_2_Mok13"/>
    <property type="match status" value="1"/>
</dbReference>
<name>A0ABR4ER40_9PEZI</name>
<evidence type="ECO:0000256" key="9">
    <source>
        <dbReference type="SAM" id="SignalP"/>
    </source>
</evidence>
<dbReference type="InterPro" id="IPR017853">
    <property type="entry name" value="GH"/>
</dbReference>
<evidence type="ECO:0000256" key="1">
    <source>
        <dbReference type="ARBA" id="ARBA00006122"/>
    </source>
</evidence>
<feature type="region of interest" description="Disordered" evidence="7">
    <location>
        <begin position="1136"/>
        <end position="1155"/>
    </location>
</feature>
<keyword evidence="5" id="KW-0961">Cell wall biogenesis/degradation</keyword>
<feature type="compositionally biased region" description="Low complexity" evidence="7">
    <location>
        <begin position="1749"/>
        <end position="1760"/>
    </location>
</feature>
<dbReference type="SUPFAM" id="SSF53756">
    <property type="entry name" value="UDP-Glycosyltransferase/glycogen phosphorylase"/>
    <property type="match status" value="1"/>
</dbReference>
<dbReference type="Pfam" id="PF13692">
    <property type="entry name" value="Glyco_trans_1_4"/>
    <property type="match status" value="1"/>
</dbReference>
<evidence type="ECO:0000313" key="12">
    <source>
        <dbReference type="Proteomes" id="UP001600888"/>
    </source>
</evidence>
<evidence type="ECO:0000256" key="7">
    <source>
        <dbReference type="SAM" id="MobiDB-lite"/>
    </source>
</evidence>
<dbReference type="Pfam" id="PF26122">
    <property type="entry name" value="CBM_Mok13"/>
    <property type="match status" value="1"/>
</dbReference>
<evidence type="ECO:0000256" key="6">
    <source>
        <dbReference type="ARBA" id="ARBA00048960"/>
    </source>
</evidence>
<accession>A0ABR4ER40</accession>
<feature type="chain" id="PRO_5046263676" description="alpha-1,3-glucan synthase" evidence="9">
    <location>
        <begin position="25"/>
        <end position="2372"/>
    </location>
</feature>
<dbReference type="EMBL" id="JBAWTH010000034">
    <property type="protein sequence ID" value="KAL2284894.1"/>
    <property type="molecule type" value="Genomic_DNA"/>
</dbReference>
<reference evidence="11 12" key="1">
    <citation type="submission" date="2024-03" db="EMBL/GenBank/DDBJ databases">
        <title>A high-quality draft genome sequence of Diaporthe vaccinii, a causative agent of upright dieback and viscid rot disease in cranberry plants.</title>
        <authorList>
            <person name="Sarrasin M."/>
            <person name="Lang B.F."/>
            <person name="Burger G."/>
        </authorList>
    </citation>
    <scope>NUCLEOTIDE SEQUENCE [LARGE SCALE GENOMIC DNA]</scope>
    <source>
        <strain evidence="11 12">IS7</strain>
    </source>
</reference>
<feature type="compositionally biased region" description="Low complexity" evidence="7">
    <location>
        <begin position="1146"/>
        <end position="1155"/>
    </location>
</feature>
<feature type="transmembrane region" description="Helical" evidence="8">
    <location>
        <begin position="2270"/>
        <end position="2290"/>
    </location>
</feature>
<dbReference type="Proteomes" id="UP001600888">
    <property type="component" value="Unassembled WGS sequence"/>
</dbReference>
<feature type="region of interest" description="Disordered" evidence="7">
    <location>
        <begin position="1674"/>
        <end position="1763"/>
    </location>
</feature>
<dbReference type="InterPro" id="IPR006047">
    <property type="entry name" value="GH13_cat_dom"/>
</dbReference>
<dbReference type="PANTHER" id="PTHR47182">
    <property type="entry name" value="CELL WALL ALPHA-1,3-GLUCAN SYNTHASE AGS1-RELATED"/>
    <property type="match status" value="1"/>
</dbReference>
<keyword evidence="8" id="KW-0472">Membrane</keyword>
<keyword evidence="9" id="KW-0732">Signal</keyword>
<comment type="similarity">
    <text evidence="1">Belongs to the glycosyltransferase group 1 family.</text>
</comment>
<dbReference type="SUPFAM" id="SSF51445">
    <property type="entry name" value="(Trans)glycosidases"/>
    <property type="match status" value="1"/>
</dbReference>
<dbReference type="EC" id="2.4.1.183" evidence="2"/>
<dbReference type="InterPro" id="IPR058658">
    <property type="entry name" value="Mok11-13/Ags1-like_Ig_2"/>
</dbReference>
<dbReference type="InterPro" id="IPR058659">
    <property type="entry name" value="Mok11-13/Ags1-like_CBM"/>
</dbReference>
<evidence type="ECO:0000313" key="11">
    <source>
        <dbReference type="EMBL" id="KAL2284894.1"/>
    </source>
</evidence>
<dbReference type="InterPro" id="IPR058654">
    <property type="entry name" value="Mok11-14/Ags1-like_TM"/>
</dbReference>
<feature type="region of interest" description="Disordered" evidence="7">
    <location>
        <begin position="1787"/>
        <end position="1817"/>
    </location>
</feature>
<feature type="transmembrane region" description="Helical" evidence="8">
    <location>
        <begin position="2157"/>
        <end position="2175"/>
    </location>
</feature>
<feature type="signal peptide" evidence="9">
    <location>
        <begin position="1"/>
        <end position="24"/>
    </location>
</feature>
<feature type="transmembrane region" description="Helical" evidence="8">
    <location>
        <begin position="2041"/>
        <end position="2063"/>
    </location>
</feature>
<keyword evidence="12" id="KW-1185">Reference proteome</keyword>
<keyword evidence="8" id="KW-1133">Transmembrane helix</keyword>
<feature type="transmembrane region" description="Helical" evidence="8">
    <location>
        <begin position="2007"/>
        <end position="2029"/>
    </location>
</feature>